<evidence type="ECO:0000313" key="1">
    <source>
        <dbReference type="EMBL" id="CCH41397.1"/>
    </source>
</evidence>
<dbReference type="AlphaFoldDB" id="K0KGT9"/>
<dbReference type="Proteomes" id="UP000009328">
    <property type="component" value="Unassembled WGS sequence"/>
</dbReference>
<accession>K0KGT9</accession>
<dbReference type="EMBL" id="CAIF01000020">
    <property type="protein sequence ID" value="CCH41397.1"/>
    <property type="molecule type" value="Genomic_DNA"/>
</dbReference>
<gene>
    <name evidence="1" type="ORF">BN7_938</name>
</gene>
<dbReference type="HOGENOM" id="CLU_752740_0_0_1"/>
<name>K0KGT9_WICCF</name>
<reference evidence="1 2" key="1">
    <citation type="journal article" date="2012" name="Eukaryot. Cell">
        <title>Draft genome sequence of Wickerhamomyces ciferrii NRRL Y-1031 F-60-10.</title>
        <authorList>
            <person name="Schneider J."/>
            <person name="Andrea H."/>
            <person name="Blom J."/>
            <person name="Jaenicke S."/>
            <person name="Ruckert C."/>
            <person name="Schorsch C."/>
            <person name="Szczepanowski R."/>
            <person name="Farwick M."/>
            <person name="Goesmann A."/>
            <person name="Puhler A."/>
            <person name="Schaffer S."/>
            <person name="Tauch A."/>
            <person name="Kohler T."/>
            <person name="Brinkrolf K."/>
        </authorList>
    </citation>
    <scope>NUCLEOTIDE SEQUENCE [LARGE SCALE GENOMIC DNA]</scope>
    <source>
        <strain evidence="2">ATCC 14091 / BCRC 22168 / CBS 111 / JCM 3599 / NBRC 0793 / NRRL Y-1031 F-60-10</strain>
    </source>
</reference>
<proteinExistence type="predicted"/>
<evidence type="ECO:0000313" key="2">
    <source>
        <dbReference type="Proteomes" id="UP000009328"/>
    </source>
</evidence>
<protein>
    <submittedName>
        <fullName evidence="1">Uncharacterized protein</fullName>
    </submittedName>
</protein>
<organism evidence="1 2">
    <name type="scientific">Wickerhamomyces ciferrii (strain ATCC 14091 / BCRC 22168 / CBS 111 / JCM 3599 / NBRC 0793 / NRRL Y-1031 F-60-10)</name>
    <name type="common">Yeast</name>
    <name type="synonym">Pichia ciferrii</name>
    <dbReference type="NCBI Taxonomy" id="1206466"/>
    <lineage>
        <taxon>Eukaryota</taxon>
        <taxon>Fungi</taxon>
        <taxon>Dikarya</taxon>
        <taxon>Ascomycota</taxon>
        <taxon>Saccharomycotina</taxon>
        <taxon>Saccharomycetes</taxon>
        <taxon>Phaffomycetales</taxon>
        <taxon>Wickerhamomycetaceae</taxon>
        <taxon>Wickerhamomyces</taxon>
    </lineage>
</organism>
<sequence>MTQDEPTQFYERSRICHLRHDGVSNHEYTRYKPAETIFAKGGLNQVSTTKHIGNLPLEIIDLIRIFVNEDDPKSNLKYFTVCKSFYFIFRKALYESINIIVGHEGVHFELRPKEKLNKTMGDSLHINYNQRTLVTNLSKGLQFLKLIESREDLRSLVENLHIGGLNMNIHSDYLSSSIRQKMTSERFNPNKEKKATIFQSEVHKFILLRKNVKCFLSELISQTTQNFHTYRNFIPNIKTYTNNKRNFYTKEEVLSSLMDPESSKYQCVDRLRVPSMLFQPYKGFDYDLHDSMIFLEFLNHALYVITKLPFKSSSLSVLNYANKQLESYYGGKSDSFDHSIAFLTFNFYFICPETSSNIKEFQKTFNTF</sequence>
<dbReference type="InParanoid" id="K0KGT9"/>
<keyword evidence="2" id="KW-1185">Reference proteome</keyword>
<comment type="caution">
    <text evidence="1">The sequence shown here is derived from an EMBL/GenBank/DDBJ whole genome shotgun (WGS) entry which is preliminary data.</text>
</comment>